<evidence type="ECO:0000313" key="3">
    <source>
        <dbReference type="EMBL" id="SFL92375.1"/>
    </source>
</evidence>
<proteinExistence type="predicted"/>
<comment type="caution">
    <text evidence="3">The sequence shown here is derived from an EMBL/GenBank/DDBJ whole genome shotgun (WGS) entry which is preliminary data.</text>
</comment>
<dbReference type="RefSeq" id="WP_036203528.1">
    <property type="nucleotide sequence ID" value="NZ_CP136535.1"/>
</dbReference>
<feature type="region of interest" description="Disordered" evidence="2">
    <location>
        <begin position="1"/>
        <end position="24"/>
    </location>
</feature>
<feature type="coiled-coil region" evidence="1">
    <location>
        <begin position="115"/>
        <end position="149"/>
    </location>
</feature>
<accession>A0ABY1FRG8</accession>
<protein>
    <submittedName>
        <fullName evidence="3">Uncharacterized protein</fullName>
    </submittedName>
</protein>
<feature type="region of interest" description="Disordered" evidence="2">
    <location>
        <begin position="596"/>
        <end position="615"/>
    </location>
</feature>
<reference evidence="3 4" key="1">
    <citation type="submission" date="2016-10" db="EMBL/GenBank/DDBJ databases">
        <authorList>
            <person name="Varghese N."/>
            <person name="Submissions S."/>
        </authorList>
    </citation>
    <scope>NUCLEOTIDE SEQUENCE [LARGE SCALE GENOMIC DNA]</scope>
    <source>
        <strain evidence="3 4">DSM 26291</strain>
    </source>
</reference>
<evidence type="ECO:0000256" key="2">
    <source>
        <dbReference type="SAM" id="MobiDB-lite"/>
    </source>
</evidence>
<evidence type="ECO:0000313" key="4">
    <source>
        <dbReference type="Proteomes" id="UP000199211"/>
    </source>
</evidence>
<feature type="compositionally biased region" description="Polar residues" evidence="2">
    <location>
        <begin position="1"/>
        <end position="11"/>
    </location>
</feature>
<sequence>MSQQHDVQPGNNLAPPRAANDSSSTEASCADCQVEFVELLHITGEADVVHALTERQCNELSHAINELRAPLQKLQQAEGKSQNRIPEAKAEVWRELKELDALPPTSTSNSAGELLQEYRGRWQHAQQRLDRQERRRARIRREVEQLRREVLSPMYRRPTNEPKDQLTLRMFIRLSHELERTLPDIETVLNAHRNSVVRQQQAFETLDERMEYLRAGLEAEIAYRVERASGNASDETLAQLAHETRVLKEQTRWPEFIAERDIAALARRRERLNQIENTPTPSWWRSLAEYFSTSSPTPTMWSLVDTEEVEQYRELQDEKEQLLLEQEQALSRLVEGSPPSNNEVFASPNVGNTRAWNVAEIKRSGESGYRYIHREALEQLRRGWRPMRMADVREAMSANQFKGAGKQALSALQTSRELKLKLAEWKSKEDNFFNQLNIELFKEDISTSDGRFSAATEAQMFRFAAQAGLSASYNPVKQEAHVGGKMEGAYSLLEGKASLAAKFPNEGGMPFRLSYQDRKGELVSLHCGLIRTDAEYVIQGFAGACASLGASVKVASAPQNVGISGESNGEAFVGGTLKNEAAFSVKWKAAYAEVQGDQAPGQGETLSEEEQERRDGADKDFKSLLEVKPELALSAGLGAGFEFKIGLSPQDKIYMTLKGHLVLGPGGGGGVAAELSVLQVVELVQFIRWSLEQSDFRFLEWVESEAFSLISLMLRVQAISGEDLVDIVAKPILDLRKYWDEARESYQAAINAASQLATNGEIATYTPEAKAELLHLFSKNVSRVPRQNGDDHRQLASAAFSVVNTVKTHREFTEILRRMGQAGGAKGSVVDLKNNYVSLVLRFLYQSPNKAQDTEQWLSTLYS</sequence>
<keyword evidence="4" id="KW-1185">Reference proteome</keyword>
<evidence type="ECO:0000256" key="1">
    <source>
        <dbReference type="SAM" id="Coils"/>
    </source>
</evidence>
<dbReference type="Proteomes" id="UP000199211">
    <property type="component" value="Unassembled WGS sequence"/>
</dbReference>
<name>A0ABY1FRG8_9GAMM</name>
<keyword evidence="1" id="KW-0175">Coiled coil</keyword>
<gene>
    <name evidence="3" type="ORF">SAMN04487868_11581</name>
</gene>
<organism evidence="3 4">
    <name type="scientific">Marinobacter salarius</name>
    <dbReference type="NCBI Taxonomy" id="1420917"/>
    <lineage>
        <taxon>Bacteria</taxon>
        <taxon>Pseudomonadati</taxon>
        <taxon>Pseudomonadota</taxon>
        <taxon>Gammaproteobacteria</taxon>
        <taxon>Pseudomonadales</taxon>
        <taxon>Marinobacteraceae</taxon>
        <taxon>Marinobacter</taxon>
    </lineage>
</organism>
<dbReference type="EMBL" id="FOTV01000015">
    <property type="protein sequence ID" value="SFL92375.1"/>
    <property type="molecule type" value="Genomic_DNA"/>
</dbReference>